<dbReference type="GO" id="GO:0006612">
    <property type="term" value="P:protein targeting to membrane"/>
    <property type="evidence" value="ECO:0007669"/>
    <property type="project" value="EnsemblFungi"/>
</dbReference>
<evidence type="ECO:0000256" key="4">
    <source>
        <dbReference type="ARBA" id="ARBA00022737"/>
    </source>
</evidence>
<dbReference type="GO" id="GO:0006888">
    <property type="term" value="P:endoplasmic reticulum to Golgi vesicle-mediated transport"/>
    <property type="evidence" value="ECO:0007669"/>
    <property type="project" value="EnsemblFungi"/>
</dbReference>
<evidence type="ECO:0000256" key="1">
    <source>
        <dbReference type="ARBA" id="ARBA00006734"/>
    </source>
</evidence>
<dbReference type="RefSeq" id="XP_020076941.1">
    <property type="nucleotide sequence ID" value="XM_020219636.1"/>
</dbReference>
<dbReference type="Proteomes" id="UP000095085">
    <property type="component" value="Unassembled WGS sequence"/>
</dbReference>
<dbReference type="Gene3D" id="1.25.40.120">
    <property type="entry name" value="Protein prenylyltransferase"/>
    <property type="match status" value="1"/>
</dbReference>
<dbReference type="AlphaFoldDB" id="A0A1E4RKR2"/>
<dbReference type="InterPro" id="IPR002088">
    <property type="entry name" value="Prenyl_trans_a"/>
</dbReference>
<dbReference type="Pfam" id="PF01239">
    <property type="entry name" value="PPTA"/>
    <property type="match status" value="4"/>
</dbReference>
<dbReference type="EC" id="2.5.1.60" evidence="6"/>
<accession>A0A1E4RKR2</accession>
<dbReference type="GO" id="GO:0005777">
    <property type="term" value="C:peroxisome"/>
    <property type="evidence" value="ECO:0007669"/>
    <property type="project" value="EnsemblFungi"/>
</dbReference>
<keyword evidence="3 6" id="KW-0808">Transferase</keyword>
<evidence type="ECO:0000256" key="2">
    <source>
        <dbReference type="ARBA" id="ARBA00022602"/>
    </source>
</evidence>
<dbReference type="OrthoDB" id="1658at2759"/>
<dbReference type="EMBL" id="KV454540">
    <property type="protein sequence ID" value="ODV67874.1"/>
    <property type="molecule type" value="Genomic_DNA"/>
</dbReference>
<evidence type="ECO:0000256" key="3">
    <source>
        <dbReference type="ARBA" id="ARBA00022679"/>
    </source>
</evidence>
<sequence>MEHGVKRVNLSKEAKRLKIEKDQAKIVHYKKLQQDLLRSNKAEEYTLERLGKTTELLALNPEFYTIWNYRREILLDLFNKKELDLKTSLEDDLKLVLQQLKKFPKCYWIWNHRAWCLGKLQEAKMANWDFELGIVSKLLEMDSRNFHGWQYRRFVVQNIEQNSKEILSINLKEFDYTTTKINKNISNFSAWHNRSKLIIKIYHLTKESNTNVESETITLFENPLKLLQHELNLIKTGMFMDSDDTSIWLYLLWLLTEPLFVDYLEKENQYIPLLQEQLKTVEELNELEKDDHINSWDNVWCLKSIIVIKGLIKQQNNETLIDDDIKSMLQKLIEYDPLRKGRYLDQLNGVVSII</sequence>
<comment type="function">
    <text evidence="6">Catalyzes the transfer of a geranyl-geranyl moiety from geranyl-geranyl pyrophosphate to cysteines occuring in specific C-terminal amino acid sequences.</text>
</comment>
<dbReference type="GO" id="GO:0004663">
    <property type="term" value="F:Rab geranylgeranyltransferase activity"/>
    <property type="evidence" value="ECO:0007669"/>
    <property type="project" value="UniProtKB-UniRule"/>
</dbReference>
<evidence type="ECO:0000256" key="5">
    <source>
        <dbReference type="ARBA" id="ARBA00047658"/>
    </source>
</evidence>
<dbReference type="PROSITE" id="PS51147">
    <property type="entry name" value="PFTA"/>
    <property type="match status" value="4"/>
</dbReference>
<proteinExistence type="inferred from homology"/>
<keyword evidence="4" id="KW-0677">Repeat</keyword>
<comment type="catalytic activity">
    <reaction evidence="5 6">
        <text>geranylgeranyl diphosphate + L-cysteinyl-[protein] = S-geranylgeranyl-L-cysteinyl-[protein] + diphosphate</text>
        <dbReference type="Rhea" id="RHEA:21240"/>
        <dbReference type="Rhea" id="RHEA-COMP:10131"/>
        <dbReference type="Rhea" id="RHEA-COMP:11537"/>
        <dbReference type="ChEBI" id="CHEBI:29950"/>
        <dbReference type="ChEBI" id="CHEBI:33019"/>
        <dbReference type="ChEBI" id="CHEBI:57533"/>
        <dbReference type="ChEBI" id="CHEBI:86021"/>
        <dbReference type="EC" id="2.5.1.60"/>
    </reaction>
</comment>
<dbReference type="GeneID" id="30994186"/>
<comment type="similarity">
    <text evidence="1 6">Belongs to the protein prenyltransferase subunit alpha family.</text>
</comment>
<dbReference type="GO" id="GO:0005968">
    <property type="term" value="C:Rab-protein geranylgeranyltransferase complex"/>
    <property type="evidence" value="ECO:0007669"/>
    <property type="project" value="EnsemblFungi"/>
</dbReference>
<evidence type="ECO:0000256" key="6">
    <source>
        <dbReference type="RuleBase" id="RU367120"/>
    </source>
</evidence>
<gene>
    <name evidence="7" type="ORF">HYPBUDRAFT_137703</name>
</gene>
<dbReference type="SUPFAM" id="SSF48439">
    <property type="entry name" value="Protein prenylyltransferase"/>
    <property type="match status" value="1"/>
</dbReference>
<reference evidence="8" key="1">
    <citation type="submission" date="2016-05" db="EMBL/GenBank/DDBJ databases">
        <title>Comparative genomics of biotechnologically important yeasts.</title>
        <authorList>
            <consortium name="DOE Joint Genome Institute"/>
            <person name="Riley R."/>
            <person name="Haridas S."/>
            <person name="Wolfe K.H."/>
            <person name="Lopes M.R."/>
            <person name="Hittinger C.T."/>
            <person name="Goker M."/>
            <person name="Salamov A."/>
            <person name="Wisecaver J."/>
            <person name="Long T.M."/>
            <person name="Aerts A.L."/>
            <person name="Barry K."/>
            <person name="Choi C."/>
            <person name="Clum A."/>
            <person name="Coughlan A.Y."/>
            <person name="Deshpande S."/>
            <person name="Douglass A.P."/>
            <person name="Hanson S.J."/>
            <person name="Klenk H.-P."/>
            <person name="Labutti K."/>
            <person name="Lapidus A."/>
            <person name="Lindquist E."/>
            <person name="Lipzen A."/>
            <person name="Meier-Kolthoff J.P."/>
            <person name="Ohm R.A."/>
            <person name="Otillar R.P."/>
            <person name="Pangilinan J."/>
            <person name="Peng Y."/>
            <person name="Rokas A."/>
            <person name="Rosa C.A."/>
            <person name="Scheuner C."/>
            <person name="Sibirny A.A."/>
            <person name="Slot J.C."/>
            <person name="Stielow J.B."/>
            <person name="Sun H."/>
            <person name="Kurtzman C.P."/>
            <person name="Blackwell M."/>
            <person name="Grigoriev I.V."/>
            <person name="Jeffries T.W."/>
        </authorList>
    </citation>
    <scope>NUCLEOTIDE SEQUENCE [LARGE SCALE GENOMIC DNA]</scope>
    <source>
        <strain evidence="8">NRRL Y-1933</strain>
    </source>
</reference>
<dbReference type="PANTHER" id="PTHR11129:SF2">
    <property type="entry name" value="GERANYLGERANYL TRANSFERASE TYPE-2 SUBUNIT ALPHA"/>
    <property type="match status" value="1"/>
</dbReference>
<evidence type="ECO:0000313" key="7">
    <source>
        <dbReference type="EMBL" id="ODV67874.1"/>
    </source>
</evidence>
<dbReference type="PANTHER" id="PTHR11129">
    <property type="entry name" value="PROTEIN FARNESYLTRANSFERASE ALPHA SUBUNIT/RAB GERANYLGERANYL TRANSFERASE ALPHA SUBUNIT"/>
    <property type="match status" value="1"/>
</dbReference>
<keyword evidence="8" id="KW-1185">Reference proteome</keyword>
<evidence type="ECO:0000313" key="8">
    <source>
        <dbReference type="Proteomes" id="UP000095085"/>
    </source>
</evidence>
<organism evidence="7 8">
    <name type="scientific">Hyphopichia burtonii NRRL Y-1933</name>
    <dbReference type="NCBI Taxonomy" id="984485"/>
    <lineage>
        <taxon>Eukaryota</taxon>
        <taxon>Fungi</taxon>
        <taxon>Dikarya</taxon>
        <taxon>Ascomycota</taxon>
        <taxon>Saccharomycotina</taxon>
        <taxon>Pichiomycetes</taxon>
        <taxon>Debaryomycetaceae</taxon>
        <taxon>Hyphopichia</taxon>
    </lineage>
</organism>
<name>A0A1E4RKR2_9ASCO</name>
<protein>
    <recommendedName>
        <fullName evidence="6">Geranylgeranyl transferase type-2 subunit alpha</fullName>
        <ecNumber evidence="6">2.5.1.60</ecNumber>
    </recommendedName>
    <alternativeName>
        <fullName evidence="6">Geranylgeranyl transferase type II subunit alpha</fullName>
    </alternativeName>
</protein>
<dbReference type="GO" id="GO:0097354">
    <property type="term" value="P:prenylation"/>
    <property type="evidence" value="ECO:0007669"/>
    <property type="project" value="UniProtKB-UniRule"/>
</dbReference>
<keyword evidence="2 6" id="KW-0637">Prenyltransferase</keyword>
<dbReference type="STRING" id="984485.A0A1E4RKR2"/>